<evidence type="ECO:0000313" key="11">
    <source>
        <dbReference type="Proteomes" id="UP001156601"/>
    </source>
</evidence>
<dbReference type="AlphaFoldDB" id="A0AA37WMQ0"/>
<comment type="caution">
    <text evidence="9">Lacks conserved residue(s) required for the propagation of feature annotation.</text>
</comment>
<reference evidence="10" key="2">
    <citation type="submission" date="2023-01" db="EMBL/GenBank/DDBJ databases">
        <title>Draft genome sequence of Agaribacter marinus strain NBRC 110023.</title>
        <authorList>
            <person name="Sun Q."/>
            <person name="Mori K."/>
        </authorList>
    </citation>
    <scope>NUCLEOTIDE SEQUENCE</scope>
    <source>
        <strain evidence="10">NBRC 110023</strain>
    </source>
</reference>
<evidence type="ECO:0000256" key="3">
    <source>
        <dbReference type="ARBA" id="ARBA00022475"/>
    </source>
</evidence>
<comment type="caution">
    <text evidence="10">The sequence shown here is derived from an EMBL/GenBank/DDBJ whole genome shotgun (WGS) entry which is preliminary data.</text>
</comment>
<comment type="subunit">
    <text evidence="9">Component of the Sec protein translocase complex. Heterotrimer consisting of SecY, SecE and SecG subunits. The heterotrimers can form oligomers, although 1 heterotrimer is thought to be able to translocate proteins. Interacts with the ribosome. Interacts with SecDF, and other proteins may be involved. Interacts with SecA.</text>
</comment>
<dbReference type="InterPro" id="IPR001901">
    <property type="entry name" value="Translocase_SecE/Sec61-g"/>
</dbReference>
<dbReference type="GO" id="GO:0006605">
    <property type="term" value="P:protein targeting"/>
    <property type="evidence" value="ECO:0007669"/>
    <property type="project" value="UniProtKB-UniRule"/>
</dbReference>
<comment type="subcellular location">
    <subcellularLocation>
        <location evidence="1">Membrane</location>
    </subcellularLocation>
</comment>
<proteinExistence type="inferred from homology"/>
<organism evidence="10 11">
    <name type="scientific">Agaribacter marinus</name>
    <dbReference type="NCBI Taxonomy" id="1431249"/>
    <lineage>
        <taxon>Bacteria</taxon>
        <taxon>Pseudomonadati</taxon>
        <taxon>Pseudomonadota</taxon>
        <taxon>Gammaproteobacteria</taxon>
        <taxon>Alteromonadales</taxon>
        <taxon>Alteromonadaceae</taxon>
        <taxon>Agaribacter</taxon>
    </lineage>
</organism>
<evidence type="ECO:0000256" key="1">
    <source>
        <dbReference type="ARBA" id="ARBA00004370"/>
    </source>
</evidence>
<sequence length="125" mass="13344">MSDKAESQSNPLDTVKWLLVVALVGGLVYFNSAYSELSVLYRAIAAVVVIAASLGIAATTIKGATFFAFAKDAKIEVRKVVWPERSEVNRLTGIILLATALVGVLLYFIDMLIVWAVALITGIGA</sequence>
<keyword evidence="7 9" id="KW-0811">Translocation</keyword>
<dbReference type="RefSeq" id="WP_284219543.1">
    <property type="nucleotide sequence ID" value="NZ_BSOT01000020.1"/>
</dbReference>
<keyword evidence="3 9" id="KW-1003">Cell membrane</keyword>
<dbReference type="InterPro" id="IPR005807">
    <property type="entry name" value="SecE_bac"/>
</dbReference>
<dbReference type="Proteomes" id="UP001156601">
    <property type="component" value="Unassembled WGS sequence"/>
</dbReference>
<evidence type="ECO:0000256" key="5">
    <source>
        <dbReference type="ARBA" id="ARBA00022927"/>
    </source>
</evidence>
<dbReference type="NCBIfam" id="TIGR00964">
    <property type="entry name" value="secE_bact"/>
    <property type="match status" value="1"/>
</dbReference>
<comment type="similarity">
    <text evidence="9">Belongs to the SecE/SEC61-gamma family.</text>
</comment>
<evidence type="ECO:0000313" key="10">
    <source>
        <dbReference type="EMBL" id="GLR73115.1"/>
    </source>
</evidence>
<dbReference type="Pfam" id="PF00584">
    <property type="entry name" value="SecE"/>
    <property type="match status" value="1"/>
</dbReference>
<keyword evidence="8 9" id="KW-0472">Membrane</keyword>
<evidence type="ECO:0000256" key="8">
    <source>
        <dbReference type="ARBA" id="ARBA00023136"/>
    </source>
</evidence>
<feature type="transmembrane region" description="Helical" evidence="9">
    <location>
        <begin position="91"/>
        <end position="120"/>
    </location>
</feature>
<dbReference type="GO" id="GO:0043952">
    <property type="term" value="P:protein transport by the Sec complex"/>
    <property type="evidence" value="ECO:0007669"/>
    <property type="project" value="UniProtKB-UniRule"/>
</dbReference>
<dbReference type="InterPro" id="IPR038379">
    <property type="entry name" value="SecE_sf"/>
</dbReference>
<keyword evidence="6 9" id="KW-1133">Transmembrane helix</keyword>
<name>A0AA37WMQ0_9ALTE</name>
<keyword evidence="4 9" id="KW-0812">Transmembrane</keyword>
<dbReference type="GO" id="GO:0005886">
    <property type="term" value="C:plasma membrane"/>
    <property type="evidence" value="ECO:0007669"/>
    <property type="project" value="UniProtKB-UniRule"/>
</dbReference>
<reference evidence="10" key="1">
    <citation type="journal article" date="2014" name="Int. J. Syst. Evol. Microbiol.">
        <title>Complete genome sequence of Corynebacterium casei LMG S-19264T (=DSM 44701T), isolated from a smear-ripened cheese.</title>
        <authorList>
            <consortium name="US DOE Joint Genome Institute (JGI-PGF)"/>
            <person name="Walter F."/>
            <person name="Albersmeier A."/>
            <person name="Kalinowski J."/>
            <person name="Ruckert C."/>
        </authorList>
    </citation>
    <scope>NUCLEOTIDE SEQUENCE</scope>
    <source>
        <strain evidence="10">NBRC 110023</strain>
    </source>
</reference>
<evidence type="ECO:0000256" key="9">
    <source>
        <dbReference type="HAMAP-Rule" id="MF_00422"/>
    </source>
</evidence>
<evidence type="ECO:0000256" key="4">
    <source>
        <dbReference type="ARBA" id="ARBA00022692"/>
    </source>
</evidence>
<dbReference type="GO" id="GO:0009306">
    <property type="term" value="P:protein secretion"/>
    <property type="evidence" value="ECO:0007669"/>
    <property type="project" value="UniProtKB-UniRule"/>
</dbReference>
<dbReference type="PRINTS" id="PR01650">
    <property type="entry name" value="SECETRNLCASE"/>
</dbReference>
<evidence type="ECO:0000256" key="2">
    <source>
        <dbReference type="ARBA" id="ARBA00022448"/>
    </source>
</evidence>
<feature type="transmembrane region" description="Helical" evidence="9">
    <location>
        <begin position="12"/>
        <end position="31"/>
    </location>
</feature>
<dbReference type="HAMAP" id="MF_00422">
    <property type="entry name" value="SecE"/>
    <property type="match status" value="1"/>
</dbReference>
<dbReference type="GO" id="GO:0008320">
    <property type="term" value="F:protein transmembrane transporter activity"/>
    <property type="evidence" value="ECO:0007669"/>
    <property type="project" value="UniProtKB-UniRule"/>
</dbReference>
<evidence type="ECO:0000256" key="7">
    <source>
        <dbReference type="ARBA" id="ARBA00023010"/>
    </source>
</evidence>
<evidence type="ECO:0000256" key="6">
    <source>
        <dbReference type="ARBA" id="ARBA00022989"/>
    </source>
</evidence>
<keyword evidence="11" id="KW-1185">Reference proteome</keyword>
<dbReference type="PANTHER" id="PTHR33910">
    <property type="entry name" value="PROTEIN TRANSLOCASE SUBUNIT SECE"/>
    <property type="match status" value="1"/>
</dbReference>
<gene>
    <name evidence="9 10" type="primary">secE</name>
    <name evidence="10" type="ORF">GCM10007852_40230</name>
</gene>
<dbReference type="GO" id="GO:0065002">
    <property type="term" value="P:intracellular protein transmembrane transport"/>
    <property type="evidence" value="ECO:0007669"/>
    <property type="project" value="UniProtKB-UniRule"/>
</dbReference>
<protein>
    <recommendedName>
        <fullName evidence="9">Protein translocase subunit SecE</fullName>
    </recommendedName>
</protein>
<comment type="function">
    <text evidence="9">Essential subunit of the Sec protein translocation channel SecYEG. Clamps together the 2 halves of SecY. May contact the channel plug during translocation.</text>
</comment>
<dbReference type="PANTHER" id="PTHR33910:SF1">
    <property type="entry name" value="PROTEIN TRANSLOCASE SUBUNIT SECE"/>
    <property type="match status" value="1"/>
</dbReference>
<dbReference type="Gene3D" id="1.20.5.1030">
    <property type="entry name" value="Preprotein translocase secy subunit"/>
    <property type="match status" value="1"/>
</dbReference>
<dbReference type="EMBL" id="BSOT01000020">
    <property type="protein sequence ID" value="GLR73115.1"/>
    <property type="molecule type" value="Genomic_DNA"/>
</dbReference>
<dbReference type="PROSITE" id="PS01067">
    <property type="entry name" value="SECE_SEC61G"/>
    <property type="match status" value="1"/>
</dbReference>
<accession>A0AA37WMQ0</accession>
<keyword evidence="2 9" id="KW-0813">Transport</keyword>
<keyword evidence="5 9" id="KW-0653">Protein transport</keyword>
<feature type="transmembrane region" description="Helical" evidence="9">
    <location>
        <begin position="43"/>
        <end position="70"/>
    </location>
</feature>